<dbReference type="SUPFAM" id="SSF51261">
    <property type="entry name" value="Duplicated hybrid motif"/>
    <property type="match status" value="1"/>
</dbReference>
<dbReference type="PROSITE" id="PS00371">
    <property type="entry name" value="PTS_EIIA_TYPE_1_HIS"/>
    <property type="match status" value="1"/>
</dbReference>
<dbReference type="Pfam" id="PF00358">
    <property type="entry name" value="PTS_EIIA_1"/>
    <property type="match status" value="1"/>
</dbReference>
<organism evidence="8 9">
    <name type="scientific">Janibacter limosus</name>
    <dbReference type="NCBI Taxonomy" id="53458"/>
    <lineage>
        <taxon>Bacteria</taxon>
        <taxon>Bacillati</taxon>
        <taxon>Actinomycetota</taxon>
        <taxon>Actinomycetes</taxon>
        <taxon>Micrococcales</taxon>
        <taxon>Intrasporangiaceae</taxon>
        <taxon>Janibacter</taxon>
    </lineage>
</organism>
<dbReference type="InterPro" id="IPR001127">
    <property type="entry name" value="PTS_EIIA_1_perm"/>
</dbReference>
<comment type="subcellular location">
    <subcellularLocation>
        <location evidence="1">Cytoplasm</location>
    </subcellularLocation>
</comment>
<dbReference type="PANTHER" id="PTHR45008">
    <property type="entry name" value="PTS SYSTEM GLUCOSE-SPECIFIC EIIA COMPONENT"/>
    <property type="match status" value="1"/>
</dbReference>
<evidence type="ECO:0000256" key="6">
    <source>
        <dbReference type="ARBA" id="ARBA00022777"/>
    </source>
</evidence>
<protein>
    <submittedName>
        <fullName evidence="8">PTS glucose transporter subunit IIA</fullName>
    </submittedName>
</protein>
<dbReference type="AlphaFoldDB" id="A0A4P6MTV3"/>
<evidence type="ECO:0000256" key="4">
    <source>
        <dbReference type="ARBA" id="ARBA00022679"/>
    </source>
</evidence>
<evidence type="ECO:0000313" key="9">
    <source>
        <dbReference type="Proteomes" id="UP000290408"/>
    </source>
</evidence>
<gene>
    <name evidence="8" type="ORF">EXU32_02065</name>
</gene>
<dbReference type="OrthoDB" id="9797715at2"/>
<keyword evidence="2" id="KW-0813">Transport</keyword>
<dbReference type="InterPro" id="IPR050890">
    <property type="entry name" value="PTS_EIIA_component"/>
</dbReference>
<keyword evidence="9" id="KW-1185">Reference proteome</keyword>
<dbReference type="InterPro" id="IPR011055">
    <property type="entry name" value="Dup_hybrid_motif"/>
</dbReference>
<keyword evidence="5" id="KW-0598">Phosphotransferase system</keyword>
<dbReference type="STRING" id="1216970.GCA_001570985_01779"/>
<feature type="domain" description="PTS EIIA type-1" evidence="7">
    <location>
        <begin position="20"/>
        <end position="127"/>
    </location>
</feature>
<evidence type="ECO:0000256" key="5">
    <source>
        <dbReference type="ARBA" id="ARBA00022683"/>
    </source>
</evidence>
<dbReference type="PANTHER" id="PTHR45008:SF1">
    <property type="entry name" value="PTS SYSTEM GLUCOSE-SPECIFIC EIIA COMPONENT"/>
    <property type="match status" value="1"/>
</dbReference>
<dbReference type="RefSeq" id="WP_130628399.1">
    <property type="nucleotide sequence ID" value="NZ_CP036164.1"/>
</dbReference>
<evidence type="ECO:0000259" key="7">
    <source>
        <dbReference type="PROSITE" id="PS51093"/>
    </source>
</evidence>
<dbReference type="Proteomes" id="UP000290408">
    <property type="component" value="Chromosome"/>
</dbReference>
<dbReference type="GO" id="GO:0009401">
    <property type="term" value="P:phosphoenolpyruvate-dependent sugar phosphotransferase system"/>
    <property type="evidence" value="ECO:0007669"/>
    <property type="project" value="UniProtKB-KW"/>
</dbReference>
<accession>A0A4P6MTV3</accession>
<keyword evidence="4" id="KW-0808">Transferase</keyword>
<proteinExistence type="predicted"/>
<keyword evidence="3 8" id="KW-0762">Sugar transport</keyword>
<evidence type="ECO:0000256" key="1">
    <source>
        <dbReference type="ARBA" id="ARBA00004496"/>
    </source>
</evidence>
<dbReference type="KEGG" id="jli:EXU32_02065"/>
<dbReference type="GO" id="GO:0016301">
    <property type="term" value="F:kinase activity"/>
    <property type="evidence" value="ECO:0007669"/>
    <property type="project" value="UniProtKB-KW"/>
</dbReference>
<dbReference type="EMBL" id="CP036164">
    <property type="protein sequence ID" value="QBF45157.1"/>
    <property type="molecule type" value="Genomic_DNA"/>
</dbReference>
<keyword evidence="6" id="KW-0418">Kinase</keyword>
<name>A0A4P6MTV3_9MICO</name>
<evidence type="ECO:0000313" key="8">
    <source>
        <dbReference type="EMBL" id="QBF45157.1"/>
    </source>
</evidence>
<dbReference type="PROSITE" id="PS51093">
    <property type="entry name" value="PTS_EIIA_TYPE_1"/>
    <property type="match status" value="1"/>
</dbReference>
<evidence type="ECO:0000256" key="3">
    <source>
        <dbReference type="ARBA" id="ARBA00022597"/>
    </source>
</evidence>
<reference evidence="8 9" key="1">
    <citation type="submission" date="2019-02" db="EMBL/GenBank/DDBJ databases">
        <title>Genomic data mining of an Antarctic deep-sea actinobacterium, Janibacterlimosus P3-3-X1.</title>
        <authorList>
            <person name="Liao L."/>
            <person name="Chen B."/>
        </authorList>
    </citation>
    <scope>NUCLEOTIDE SEQUENCE [LARGE SCALE GENOMIC DNA]</scope>
    <source>
        <strain evidence="8 9">P3-3-X1</strain>
    </source>
</reference>
<dbReference type="Gene3D" id="2.70.70.10">
    <property type="entry name" value="Glucose Permease (Domain IIA)"/>
    <property type="match status" value="1"/>
</dbReference>
<evidence type="ECO:0000256" key="2">
    <source>
        <dbReference type="ARBA" id="ARBA00022448"/>
    </source>
</evidence>
<dbReference type="GO" id="GO:0005737">
    <property type="term" value="C:cytoplasm"/>
    <property type="evidence" value="ECO:0007669"/>
    <property type="project" value="UniProtKB-SubCell"/>
</dbReference>
<sequence>MSEVLAPCAGRVLPITECVDEVFAGQLVGPGLVIDPPDGSQTVVAPIAGTVMKIHPHAFVVVGEGAGVLVHLGINTVRLEGAGFEVHATQGSIVTAGDPMITWDPSALPSEAAGQAISRQVPVVVLDVPADSLDLSDLPGDVAPGDPLFALP</sequence>